<dbReference type="SUPFAM" id="SSF102405">
    <property type="entry name" value="MCP/YpsA-like"/>
    <property type="match status" value="1"/>
</dbReference>
<dbReference type="NCBIfam" id="NF010181">
    <property type="entry name" value="PRK13660.1"/>
    <property type="match status" value="1"/>
</dbReference>
<name>A0ABU6NU35_9BACI</name>
<comment type="similarity">
    <text evidence="1">Belongs to the UPF0398 family.</text>
</comment>
<organism evidence="2 3">
    <name type="scientific">Metabacillus fastidiosus</name>
    <dbReference type="NCBI Taxonomy" id="1458"/>
    <lineage>
        <taxon>Bacteria</taxon>
        <taxon>Bacillati</taxon>
        <taxon>Bacillota</taxon>
        <taxon>Bacilli</taxon>
        <taxon>Bacillales</taxon>
        <taxon>Bacillaceae</taxon>
        <taxon>Metabacillus</taxon>
    </lineage>
</organism>
<dbReference type="InterPro" id="IPR010697">
    <property type="entry name" value="YspA"/>
</dbReference>
<protein>
    <recommendedName>
        <fullName evidence="1">UPF0398 protein P9271_04860</fullName>
    </recommendedName>
</protein>
<dbReference type="Gene3D" id="3.40.50.450">
    <property type="match status" value="1"/>
</dbReference>
<reference evidence="2 3" key="1">
    <citation type="submission" date="2023-03" db="EMBL/GenBank/DDBJ databases">
        <title>Bacillus Genome Sequencing.</title>
        <authorList>
            <person name="Dunlap C."/>
        </authorList>
    </citation>
    <scope>NUCLEOTIDE SEQUENCE [LARGE SCALE GENOMIC DNA]</scope>
    <source>
        <strain evidence="2 3">NRS-1717</strain>
    </source>
</reference>
<dbReference type="PANTHER" id="PTHR38440">
    <property type="entry name" value="UPF0398 PROTEIN YPSA"/>
    <property type="match status" value="1"/>
</dbReference>
<proteinExistence type="inferred from homology"/>
<dbReference type="PIRSF" id="PIRSF021290">
    <property type="entry name" value="DUF1273"/>
    <property type="match status" value="1"/>
</dbReference>
<dbReference type="RefSeq" id="WP_328014935.1">
    <property type="nucleotide sequence ID" value="NZ_JARTFS010000005.1"/>
</dbReference>
<dbReference type="HAMAP" id="MF_01575">
    <property type="entry name" value="UPF0398"/>
    <property type="match status" value="1"/>
</dbReference>
<sequence length="186" mass="21911">MVRILAISGYKPFELGIFKQEHEGITYIKKAIKKTLIPLIEEGLEWVLISGQLGVELWAAEVVYELREEYPELKLALLTPYLNQEAKWKEDNMEYYEYIASQADFVDSITKRDYESPVQLRQKNIFHVEKSDALLLVYDEEKDGTPKYLLETGKKKQEKVDYPIFLIGFYELQMIVEEENLKNNDF</sequence>
<dbReference type="Proteomes" id="UP001342826">
    <property type="component" value="Unassembled WGS sequence"/>
</dbReference>
<accession>A0ABU6NU35</accession>
<evidence type="ECO:0000256" key="1">
    <source>
        <dbReference type="HAMAP-Rule" id="MF_01575"/>
    </source>
</evidence>
<gene>
    <name evidence="2" type="ORF">P9271_04860</name>
</gene>
<dbReference type="EMBL" id="JARTFS010000005">
    <property type="protein sequence ID" value="MED4400658.1"/>
    <property type="molecule type" value="Genomic_DNA"/>
</dbReference>
<dbReference type="PANTHER" id="PTHR38440:SF1">
    <property type="entry name" value="UPF0398 PROTEIN SPR0331"/>
    <property type="match status" value="1"/>
</dbReference>
<evidence type="ECO:0000313" key="3">
    <source>
        <dbReference type="Proteomes" id="UP001342826"/>
    </source>
</evidence>
<evidence type="ECO:0000313" key="2">
    <source>
        <dbReference type="EMBL" id="MED4400658.1"/>
    </source>
</evidence>
<comment type="caution">
    <text evidence="2">The sequence shown here is derived from an EMBL/GenBank/DDBJ whole genome shotgun (WGS) entry which is preliminary data.</text>
</comment>
<dbReference type="Pfam" id="PF06908">
    <property type="entry name" value="YpsA"/>
    <property type="match status" value="1"/>
</dbReference>
<keyword evidence="3" id="KW-1185">Reference proteome</keyword>